<name>A0A941W1Y0_9BACT</name>
<dbReference type="InterPro" id="IPR006143">
    <property type="entry name" value="RND_pump_MFP"/>
</dbReference>
<dbReference type="EMBL" id="JAANXD010000048">
    <property type="protein sequence ID" value="MBS1258094.1"/>
    <property type="molecule type" value="Genomic_DNA"/>
</dbReference>
<dbReference type="AlphaFoldDB" id="A0A941W1Y0"/>
<reference evidence="5" key="1">
    <citation type="journal article" date="2021" name="ISME J.">
        <title>Fine-scale metabolic discontinuity in a stratified prokaryote microbiome of a Red Sea deep halocline.</title>
        <authorList>
            <person name="Michoud G."/>
            <person name="Ngugi D.K."/>
            <person name="Barozzi A."/>
            <person name="Merlino G."/>
            <person name="Calleja M.L."/>
            <person name="Delgado-Huertas A."/>
            <person name="Moran X.A.G."/>
            <person name="Daffonchio D."/>
        </authorList>
    </citation>
    <scope>NUCLEOTIDE SEQUENCE</scope>
    <source>
        <strain evidence="5">SuakinDeep_MAG55_1</strain>
    </source>
</reference>
<dbReference type="FunFam" id="2.40.30.170:FF:000010">
    <property type="entry name" value="Efflux RND transporter periplasmic adaptor subunit"/>
    <property type="match status" value="1"/>
</dbReference>
<evidence type="ECO:0000313" key="5">
    <source>
        <dbReference type="EMBL" id="MBS1258094.1"/>
    </source>
</evidence>
<accession>A0A941W1Y0</accession>
<comment type="caution">
    <text evidence="5">The sequence shown here is derived from an EMBL/GenBank/DDBJ whole genome shotgun (WGS) entry which is preliminary data.</text>
</comment>
<dbReference type="Pfam" id="PF25954">
    <property type="entry name" value="Beta-barrel_RND_2"/>
    <property type="match status" value="1"/>
</dbReference>
<proteinExistence type="inferred from homology"/>
<evidence type="ECO:0000313" key="6">
    <source>
        <dbReference type="Proteomes" id="UP000722750"/>
    </source>
</evidence>
<dbReference type="Pfam" id="PF25973">
    <property type="entry name" value="BSH_CzcB"/>
    <property type="match status" value="1"/>
</dbReference>
<feature type="coiled-coil region" evidence="2">
    <location>
        <begin position="139"/>
        <end position="195"/>
    </location>
</feature>
<dbReference type="PANTHER" id="PTHR30469">
    <property type="entry name" value="MULTIDRUG RESISTANCE PROTEIN MDTA"/>
    <property type="match status" value="1"/>
</dbReference>
<evidence type="ECO:0000256" key="1">
    <source>
        <dbReference type="ARBA" id="ARBA00009477"/>
    </source>
</evidence>
<organism evidence="5 6">
    <name type="scientific">Candidatus Scalindua arabica</name>
    <dbReference type="NCBI Taxonomy" id="1127984"/>
    <lineage>
        <taxon>Bacteria</taxon>
        <taxon>Pseudomonadati</taxon>
        <taxon>Planctomycetota</taxon>
        <taxon>Candidatus Brocadiia</taxon>
        <taxon>Candidatus Brocadiales</taxon>
        <taxon>Candidatus Scalinduaceae</taxon>
        <taxon>Candidatus Scalindua</taxon>
    </lineage>
</organism>
<dbReference type="GO" id="GO:1990281">
    <property type="term" value="C:efflux pump complex"/>
    <property type="evidence" value="ECO:0007669"/>
    <property type="project" value="TreeGrafter"/>
</dbReference>
<dbReference type="GO" id="GO:0015562">
    <property type="term" value="F:efflux transmembrane transporter activity"/>
    <property type="evidence" value="ECO:0007669"/>
    <property type="project" value="TreeGrafter"/>
</dbReference>
<comment type="similarity">
    <text evidence="1">Belongs to the membrane fusion protein (MFP) (TC 8.A.1) family.</text>
</comment>
<dbReference type="Gene3D" id="2.40.50.100">
    <property type="match status" value="1"/>
</dbReference>
<keyword evidence="2" id="KW-0175">Coiled coil</keyword>
<evidence type="ECO:0000256" key="2">
    <source>
        <dbReference type="SAM" id="Coils"/>
    </source>
</evidence>
<evidence type="ECO:0000259" key="3">
    <source>
        <dbReference type="Pfam" id="PF25954"/>
    </source>
</evidence>
<dbReference type="SUPFAM" id="SSF111369">
    <property type="entry name" value="HlyD-like secretion proteins"/>
    <property type="match status" value="1"/>
</dbReference>
<dbReference type="InterPro" id="IPR058647">
    <property type="entry name" value="BSH_CzcB-like"/>
</dbReference>
<gene>
    <name evidence="5" type="ORF">MAG551_01147</name>
</gene>
<feature type="domain" description="CusB-like beta-barrel" evidence="3">
    <location>
        <begin position="243"/>
        <end position="313"/>
    </location>
</feature>
<dbReference type="PANTHER" id="PTHR30469:SF37">
    <property type="entry name" value="RAGD PROTEIN"/>
    <property type="match status" value="1"/>
</dbReference>
<protein>
    <submittedName>
        <fullName evidence="5">Multidrug resistance protein MdtA</fullName>
    </submittedName>
</protein>
<dbReference type="Gene3D" id="2.40.30.170">
    <property type="match status" value="1"/>
</dbReference>
<dbReference type="Proteomes" id="UP000722750">
    <property type="component" value="Unassembled WGS sequence"/>
</dbReference>
<evidence type="ECO:0000259" key="4">
    <source>
        <dbReference type="Pfam" id="PF25973"/>
    </source>
</evidence>
<dbReference type="NCBIfam" id="TIGR01730">
    <property type="entry name" value="RND_mfp"/>
    <property type="match status" value="1"/>
</dbReference>
<dbReference type="Gene3D" id="2.40.420.20">
    <property type="match status" value="1"/>
</dbReference>
<feature type="domain" description="CzcB-like barrel-sandwich hybrid" evidence="4">
    <location>
        <begin position="106"/>
        <end position="222"/>
    </location>
</feature>
<sequence length="396" mass="43745">MKTIKYKYIYRYYNASTPLSMTSFRAESRNHSCRKSNLIIVGLLAASLFISSCSKGQQDGSGSTADGVSESNKIQSVKVVKPQQRSFIAEVLITGTARPNQMVTLYAMESGYVQNISMDIGDMVSKGEVVAELANPELVRQYEQKKAQLKAKQSIYERLKSTREKTPAITPLQLVENAEAEYLSVNASLNAIKDRMNFLSVKAPFTGKITKRLVDHGALVQSGLTEDNPQGIFELQEISPIRLTVPLPESDITAIGKDMDVTVTFPELPGESCQAKVSRIAGALDPASKTMQVEIDIDNPDGFIKPGMYAKALMQISRRESVLSLPVTAQWIFQNQPFVLIVKDDKVERVPLRKGLSNKDYFEVLNPEITENSLVIVQGKGLVQPGQVVKPVLRSK</sequence>
<dbReference type="InterPro" id="IPR058792">
    <property type="entry name" value="Beta-barrel_RND_2"/>
</dbReference>